<gene>
    <name evidence="2" type="ORF">SADUNF_Sadunf08G0041000</name>
</gene>
<evidence type="ECO:0000256" key="1">
    <source>
        <dbReference type="SAM" id="Phobius"/>
    </source>
</evidence>
<keyword evidence="1" id="KW-1133">Transmembrane helix</keyword>
<name>A0A835JXA5_9ROSI</name>
<dbReference type="EMBL" id="JADGMS010000008">
    <property type="protein sequence ID" value="KAF9676803.1"/>
    <property type="molecule type" value="Genomic_DNA"/>
</dbReference>
<organism evidence="2 3">
    <name type="scientific">Salix dunnii</name>
    <dbReference type="NCBI Taxonomy" id="1413687"/>
    <lineage>
        <taxon>Eukaryota</taxon>
        <taxon>Viridiplantae</taxon>
        <taxon>Streptophyta</taxon>
        <taxon>Embryophyta</taxon>
        <taxon>Tracheophyta</taxon>
        <taxon>Spermatophyta</taxon>
        <taxon>Magnoliopsida</taxon>
        <taxon>eudicotyledons</taxon>
        <taxon>Gunneridae</taxon>
        <taxon>Pentapetalae</taxon>
        <taxon>rosids</taxon>
        <taxon>fabids</taxon>
        <taxon>Malpighiales</taxon>
        <taxon>Salicaceae</taxon>
        <taxon>Saliceae</taxon>
        <taxon>Salix</taxon>
    </lineage>
</organism>
<dbReference type="PANTHER" id="PTHR34565">
    <property type="entry name" value="TRANSMEMBRANE PROTEIN"/>
    <property type="match status" value="1"/>
</dbReference>
<feature type="transmembrane region" description="Helical" evidence="1">
    <location>
        <begin position="21"/>
        <end position="39"/>
    </location>
</feature>
<dbReference type="OrthoDB" id="15815at2759"/>
<dbReference type="AlphaFoldDB" id="A0A835JXA5"/>
<dbReference type="Proteomes" id="UP000657918">
    <property type="component" value="Chromosome 8"/>
</dbReference>
<feature type="transmembrane region" description="Helical" evidence="1">
    <location>
        <begin position="102"/>
        <end position="123"/>
    </location>
</feature>
<dbReference type="InterPro" id="IPR052867">
    <property type="entry name" value="ATP_Synthase_Subunit_6"/>
</dbReference>
<evidence type="ECO:0000313" key="3">
    <source>
        <dbReference type="Proteomes" id="UP000657918"/>
    </source>
</evidence>
<evidence type="ECO:0000313" key="2">
    <source>
        <dbReference type="EMBL" id="KAF9676803.1"/>
    </source>
</evidence>
<accession>A0A835JXA5</accession>
<sequence>MRKFDPWAVFFKREWNRNWPFLAGFAITGAFITKFSLSLTEEDAKNSPFVQRHKNPISHSRIVRLQRDFATTTASKPLKLLIGYEDICRQTFIAYRVLRNSIPWLCHSSLFVPILAIDVFLYFQADKARIHDENLSISLGCEAVLAIGNAGNPHMEENVP</sequence>
<keyword evidence="1" id="KW-0812">Transmembrane</keyword>
<reference evidence="2 3" key="1">
    <citation type="submission" date="2020-10" db="EMBL/GenBank/DDBJ databases">
        <title>Plant Genome Project.</title>
        <authorList>
            <person name="Zhang R.-G."/>
        </authorList>
    </citation>
    <scope>NUCLEOTIDE SEQUENCE [LARGE SCALE GENOMIC DNA]</scope>
    <source>
        <strain evidence="2">FAFU-HL-1</strain>
        <tissue evidence="2">Leaf</tissue>
    </source>
</reference>
<keyword evidence="3" id="KW-1185">Reference proteome</keyword>
<proteinExistence type="predicted"/>
<keyword evidence="1" id="KW-0472">Membrane</keyword>
<dbReference type="PANTHER" id="PTHR34565:SF1">
    <property type="entry name" value="TRANSMEMBRANE PROTEIN"/>
    <property type="match status" value="1"/>
</dbReference>
<protein>
    <submittedName>
        <fullName evidence="2">Uncharacterized protein</fullName>
    </submittedName>
</protein>
<comment type="caution">
    <text evidence="2">The sequence shown here is derived from an EMBL/GenBank/DDBJ whole genome shotgun (WGS) entry which is preliminary data.</text>
</comment>